<feature type="domain" description="Glutamine amidotransferase" evidence="8">
    <location>
        <begin position="3"/>
        <end position="187"/>
    </location>
</feature>
<dbReference type="GO" id="GO:0000162">
    <property type="term" value="P:L-tryptophan biosynthetic process"/>
    <property type="evidence" value="ECO:0007669"/>
    <property type="project" value="UniProtKB-KW"/>
</dbReference>
<dbReference type="PRINTS" id="PR00096">
    <property type="entry name" value="GATASE"/>
</dbReference>
<dbReference type="EC" id="4.1.3.27" evidence="3"/>
<dbReference type="PRINTS" id="PR00097">
    <property type="entry name" value="ANTSNTHASEII"/>
</dbReference>
<reference evidence="9" key="1">
    <citation type="submission" date="2016-10" db="EMBL/GenBank/DDBJ databases">
        <title>Chloroplast genomes as a tool to resolve red algal phylogenies: a case study in the Nemaliales.</title>
        <authorList>
            <person name="Costa J.F."/>
            <person name="Lin S.M."/>
            <person name="Macaya E.C."/>
            <person name="Fernandez-Garcia C."/>
            <person name="Verbruggen H."/>
        </authorList>
    </citation>
    <scope>NUCLEOTIDE SEQUENCE</scope>
    <source>
        <strain evidence="9">H.1444</strain>
    </source>
</reference>
<dbReference type="PROSITE" id="PS51273">
    <property type="entry name" value="GATASE_TYPE_1"/>
    <property type="match status" value="1"/>
</dbReference>
<evidence type="ECO:0000256" key="3">
    <source>
        <dbReference type="ARBA" id="ARBA00012266"/>
    </source>
</evidence>
<evidence type="ECO:0000256" key="4">
    <source>
        <dbReference type="ARBA" id="ARBA00020654"/>
    </source>
</evidence>
<dbReference type="PANTHER" id="PTHR43418">
    <property type="entry name" value="MULTIFUNCTIONAL TRYPTOPHAN BIOSYNTHESIS PROTEIN-RELATED"/>
    <property type="match status" value="1"/>
</dbReference>
<gene>
    <name evidence="9" type="primary">trpG</name>
    <name evidence="9" type="ORF">H1444_9</name>
</gene>
<keyword evidence="5" id="KW-0822">Tryptophan biosynthesis</keyword>
<evidence type="ECO:0000256" key="2">
    <source>
        <dbReference type="ARBA" id="ARBA00011743"/>
    </source>
</evidence>
<dbReference type="CDD" id="cd01743">
    <property type="entry name" value="GATase1_Anthranilate_Synthase"/>
    <property type="match status" value="1"/>
</dbReference>
<evidence type="ECO:0000256" key="5">
    <source>
        <dbReference type="ARBA" id="ARBA00022822"/>
    </source>
</evidence>
<dbReference type="InterPro" id="IPR006221">
    <property type="entry name" value="TrpG/PapA_dom"/>
</dbReference>
<dbReference type="InterPro" id="IPR017926">
    <property type="entry name" value="GATASE"/>
</dbReference>
<reference evidence="9" key="2">
    <citation type="submission" date="2016-10" db="EMBL/GenBank/DDBJ databases">
        <authorList>
            <person name="de Groot N.N."/>
        </authorList>
    </citation>
    <scope>NUCLEOTIDE SEQUENCE</scope>
    <source>
        <strain evidence="9">H.1444</strain>
    </source>
</reference>
<proteinExistence type="predicted"/>
<protein>
    <recommendedName>
        <fullName evidence="4">Anthranilate synthase component 2</fullName>
        <ecNumber evidence="3">4.1.3.27</ecNumber>
    </recommendedName>
    <alternativeName>
        <fullName evidence="7">Anthranilate synthase, glutamine amidotransferase component</fullName>
    </alternativeName>
</protein>
<evidence type="ECO:0000256" key="7">
    <source>
        <dbReference type="ARBA" id="ARBA00082672"/>
    </source>
</evidence>
<sequence>MILIIDNYDSFTYNLEQVIGEFGISTQVVRNDMISIEEVLDLSPASIIISPGPGSPLDSGVSMDLIKALASQIPILGVCLGHQAIASIFGCDIIHSPEPIHGKTSLIYHDSKGLFDHISNPFTGTRYHSLTINSLSISDQILATAWTDSGTIMACQHKYFPKLQGIQFHPESLWTNQGKQLLYNFVEHIY</sequence>
<dbReference type="InterPro" id="IPR050472">
    <property type="entry name" value="Anth_synth/Amidotransfase"/>
</dbReference>
<dbReference type="EMBL" id="LT622871">
    <property type="protein sequence ID" value="SCW22887.1"/>
    <property type="molecule type" value="Genomic_DNA"/>
</dbReference>
<dbReference type="PANTHER" id="PTHR43418:SF4">
    <property type="entry name" value="MULTIFUNCTIONAL TRYPTOPHAN BIOSYNTHESIS PROTEIN"/>
    <property type="match status" value="1"/>
</dbReference>
<evidence type="ECO:0000313" key="9">
    <source>
        <dbReference type="EMBL" id="SCW22887.1"/>
    </source>
</evidence>
<keyword evidence="9" id="KW-0934">Plastid</keyword>
<keyword evidence="6" id="KW-0315">Glutamine amidotransferase</keyword>
<accession>A0A1G4NW64</accession>
<dbReference type="InterPro" id="IPR029062">
    <property type="entry name" value="Class_I_gatase-like"/>
</dbReference>
<comment type="pathway">
    <text evidence="1">Amino-acid biosynthesis; L-tryptophan biosynthesis; L-tryptophan from chorismate: step 1/5.</text>
</comment>
<keyword evidence="9" id="KW-0150">Chloroplast</keyword>
<dbReference type="Pfam" id="PF00117">
    <property type="entry name" value="GATase"/>
    <property type="match status" value="1"/>
</dbReference>
<evidence type="ECO:0000256" key="1">
    <source>
        <dbReference type="ARBA" id="ARBA00004873"/>
    </source>
</evidence>
<evidence type="ECO:0000256" key="6">
    <source>
        <dbReference type="ARBA" id="ARBA00022962"/>
    </source>
</evidence>
<keyword evidence="5" id="KW-0028">Amino-acid biosynthesis</keyword>
<name>A0A1G4NW64_9FLOR</name>
<evidence type="ECO:0000259" key="8">
    <source>
        <dbReference type="Pfam" id="PF00117"/>
    </source>
</evidence>
<geneLocation type="chloroplast" evidence="9"/>
<dbReference type="NCBIfam" id="TIGR00566">
    <property type="entry name" value="trpG_papA"/>
    <property type="match status" value="1"/>
</dbReference>
<dbReference type="GO" id="GO:0004049">
    <property type="term" value="F:anthranilate synthase activity"/>
    <property type="evidence" value="ECO:0007669"/>
    <property type="project" value="UniProtKB-EC"/>
</dbReference>
<dbReference type="FunFam" id="3.40.50.880:FF:000003">
    <property type="entry name" value="Anthranilate synthase component II"/>
    <property type="match status" value="1"/>
</dbReference>
<dbReference type="GO" id="GO:0005829">
    <property type="term" value="C:cytosol"/>
    <property type="evidence" value="ECO:0007669"/>
    <property type="project" value="TreeGrafter"/>
</dbReference>
<comment type="subunit">
    <text evidence="2">Tetramer of two components I and two components II.</text>
</comment>
<dbReference type="AlphaFoldDB" id="A0A1G4NW64"/>
<organism evidence="9">
    <name type="scientific">Nemalion sp. H.1444</name>
    <dbReference type="NCBI Taxonomy" id="1907586"/>
    <lineage>
        <taxon>Eukaryota</taxon>
        <taxon>Rhodophyta</taxon>
        <taxon>Florideophyceae</taxon>
        <taxon>Nemaliophycidae</taxon>
        <taxon>Nemaliales</taxon>
        <taxon>Nemaliaceae</taxon>
        <taxon>Nemalion</taxon>
    </lineage>
</organism>
<dbReference type="Gene3D" id="3.40.50.880">
    <property type="match status" value="1"/>
</dbReference>
<dbReference type="SUPFAM" id="SSF52317">
    <property type="entry name" value="Class I glutamine amidotransferase-like"/>
    <property type="match status" value="1"/>
</dbReference>
<keyword evidence="5" id="KW-0057">Aromatic amino acid biosynthesis</keyword>